<evidence type="ECO:0000313" key="11">
    <source>
        <dbReference type="Proteomes" id="UP000828251"/>
    </source>
</evidence>
<keyword evidence="11" id="KW-1185">Reference proteome</keyword>
<dbReference type="Pfam" id="PF13855">
    <property type="entry name" value="LRR_8"/>
    <property type="match status" value="1"/>
</dbReference>
<dbReference type="InterPro" id="IPR046956">
    <property type="entry name" value="RLP23-like"/>
</dbReference>
<dbReference type="PRINTS" id="PR00019">
    <property type="entry name" value="LEURICHRPT"/>
</dbReference>
<proteinExistence type="predicted"/>
<evidence type="ECO:0000256" key="6">
    <source>
        <dbReference type="ARBA" id="ARBA00022989"/>
    </source>
</evidence>
<dbReference type="GO" id="GO:0016020">
    <property type="term" value="C:membrane"/>
    <property type="evidence" value="ECO:0007669"/>
    <property type="project" value="UniProtKB-SubCell"/>
</dbReference>
<sequence>MQFDVVRTYNNRLDLSCNNITRNLPSELGHLQGLSTLNLSHNRLSGNNPTAIGNMSLLESLDLCYNNLSGEIPVSLTLLDPLSTLNLAHNNLSGEVPTSPHFDTLSRDGLAYIGNKFLCGAPDGSHCDSEDFPTPESFESEHSEEQSGEWKMALALAFAGYVVGFWDFSGLFIW</sequence>
<evidence type="ECO:0000256" key="7">
    <source>
        <dbReference type="ARBA" id="ARBA00023136"/>
    </source>
</evidence>
<evidence type="ECO:0000256" key="9">
    <source>
        <dbReference type="ARBA" id="ARBA00023180"/>
    </source>
</evidence>
<dbReference type="PANTHER" id="PTHR48063:SF84">
    <property type="entry name" value="LRR RECEPTOR-LIKE SERINE_THREONINE-PROTEIN KINASE FLS2"/>
    <property type="match status" value="1"/>
</dbReference>
<evidence type="ECO:0000256" key="8">
    <source>
        <dbReference type="ARBA" id="ARBA00023170"/>
    </source>
</evidence>
<protein>
    <recommendedName>
        <fullName evidence="12">Leucine-rich repeat-containing N-terminal plant-type domain-containing protein</fullName>
    </recommendedName>
</protein>
<gene>
    <name evidence="10" type="ORF">J1N35_013694</name>
</gene>
<evidence type="ECO:0000313" key="10">
    <source>
        <dbReference type="EMBL" id="KAH1096773.1"/>
    </source>
</evidence>
<organism evidence="10 11">
    <name type="scientific">Gossypium stocksii</name>
    <dbReference type="NCBI Taxonomy" id="47602"/>
    <lineage>
        <taxon>Eukaryota</taxon>
        <taxon>Viridiplantae</taxon>
        <taxon>Streptophyta</taxon>
        <taxon>Embryophyta</taxon>
        <taxon>Tracheophyta</taxon>
        <taxon>Spermatophyta</taxon>
        <taxon>Magnoliopsida</taxon>
        <taxon>eudicotyledons</taxon>
        <taxon>Gunneridae</taxon>
        <taxon>Pentapetalae</taxon>
        <taxon>rosids</taxon>
        <taxon>malvids</taxon>
        <taxon>Malvales</taxon>
        <taxon>Malvaceae</taxon>
        <taxon>Malvoideae</taxon>
        <taxon>Gossypium</taxon>
    </lineage>
</organism>
<keyword evidence="6" id="KW-1133">Transmembrane helix</keyword>
<dbReference type="Gene3D" id="3.80.10.10">
    <property type="entry name" value="Ribonuclease Inhibitor"/>
    <property type="match status" value="1"/>
</dbReference>
<comment type="caution">
    <text evidence="10">The sequence shown here is derived from an EMBL/GenBank/DDBJ whole genome shotgun (WGS) entry which is preliminary data.</text>
</comment>
<evidence type="ECO:0000256" key="4">
    <source>
        <dbReference type="ARBA" id="ARBA00022729"/>
    </source>
</evidence>
<reference evidence="10 11" key="1">
    <citation type="journal article" date="2021" name="Plant Biotechnol. J.">
        <title>Multi-omics assisted identification of the key and species-specific regulatory components of drought-tolerant mechanisms in Gossypium stocksii.</title>
        <authorList>
            <person name="Yu D."/>
            <person name="Ke L."/>
            <person name="Zhang D."/>
            <person name="Wu Y."/>
            <person name="Sun Y."/>
            <person name="Mei J."/>
            <person name="Sun J."/>
            <person name="Sun Y."/>
        </authorList>
    </citation>
    <scope>NUCLEOTIDE SEQUENCE [LARGE SCALE GENOMIC DNA]</scope>
    <source>
        <strain evidence="11">cv. E1</strain>
        <tissue evidence="10">Leaf</tissue>
    </source>
</reference>
<evidence type="ECO:0000256" key="3">
    <source>
        <dbReference type="ARBA" id="ARBA00022692"/>
    </source>
</evidence>
<keyword evidence="3" id="KW-0812">Transmembrane</keyword>
<dbReference type="OrthoDB" id="1600340at2759"/>
<evidence type="ECO:0000256" key="5">
    <source>
        <dbReference type="ARBA" id="ARBA00022737"/>
    </source>
</evidence>
<dbReference type="InterPro" id="IPR032675">
    <property type="entry name" value="LRR_dom_sf"/>
</dbReference>
<evidence type="ECO:0000256" key="2">
    <source>
        <dbReference type="ARBA" id="ARBA00022614"/>
    </source>
</evidence>
<accession>A0A9D3VU61</accession>
<name>A0A9D3VU61_9ROSI</name>
<dbReference type="PANTHER" id="PTHR48063">
    <property type="entry name" value="LRR RECEPTOR-LIKE KINASE"/>
    <property type="match status" value="1"/>
</dbReference>
<dbReference type="FunFam" id="3.80.10.10:FF:000383">
    <property type="entry name" value="Leucine-rich repeat receptor protein kinase EMS1"/>
    <property type="match status" value="1"/>
</dbReference>
<keyword evidence="4" id="KW-0732">Signal</keyword>
<keyword evidence="9" id="KW-0325">Glycoprotein</keyword>
<evidence type="ECO:0000256" key="1">
    <source>
        <dbReference type="ARBA" id="ARBA00004479"/>
    </source>
</evidence>
<evidence type="ECO:0008006" key="12">
    <source>
        <dbReference type="Google" id="ProtNLM"/>
    </source>
</evidence>
<keyword evidence="7" id="KW-0472">Membrane</keyword>
<keyword evidence="2" id="KW-0433">Leucine-rich repeat</keyword>
<dbReference type="Pfam" id="PF00560">
    <property type="entry name" value="LRR_1"/>
    <property type="match status" value="1"/>
</dbReference>
<comment type="subcellular location">
    <subcellularLocation>
        <location evidence="1">Membrane</location>
        <topology evidence="1">Single-pass type I membrane protein</topology>
    </subcellularLocation>
</comment>
<dbReference type="InterPro" id="IPR001611">
    <property type="entry name" value="Leu-rich_rpt"/>
</dbReference>
<keyword evidence="8" id="KW-0675">Receptor</keyword>
<dbReference type="EMBL" id="JAIQCV010000005">
    <property type="protein sequence ID" value="KAH1096773.1"/>
    <property type="molecule type" value="Genomic_DNA"/>
</dbReference>
<keyword evidence="5" id="KW-0677">Repeat</keyword>
<dbReference type="SUPFAM" id="SSF52058">
    <property type="entry name" value="L domain-like"/>
    <property type="match status" value="1"/>
</dbReference>
<dbReference type="Proteomes" id="UP000828251">
    <property type="component" value="Unassembled WGS sequence"/>
</dbReference>
<dbReference type="AlphaFoldDB" id="A0A9D3VU61"/>